<keyword evidence="1" id="KW-0175">Coiled coil</keyword>
<dbReference type="InterPro" id="IPR008613">
    <property type="entry name" value="Excalibur_Ca-bd_domain"/>
</dbReference>
<evidence type="ECO:0000259" key="3">
    <source>
        <dbReference type="SMART" id="SM00894"/>
    </source>
</evidence>
<sequence length="231" mass="24542">MSPNCCALEPHGLHRRGPHYAPLGVPMADSSNGPSLEQYPGYFPAAKPPFWSRLKVGLAAGVFGLVVGASGSGTSEDVRPAAASTPDAVSSASVEQAVDEATEELQDEIQERDDLLDKQEQVVEQKTDKVKAVRRTLVSARKEAKASLAKAVAQALSKERARVAALAPPAPAPTPAPAPKAPAPAASTGTDPRFSYCYEANDAGYGEYVRGKDPEYDWYRDNDNDGIVCEF</sequence>
<proteinExistence type="predicted"/>
<evidence type="ECO:0000256" key="1">
    <source>
        <dbReference type="SAM" id="Coils"/>
    </source>
</evidence>
<feature type="compositionally biased region" description="Pro residues" evidence="2">
    <location>
        <begin position="168"/>
        <end position="182"/>
    </location>
</feature>
<feature type="domain" description="Excalibur calcium-binding" evidence="3">
    <location>
        <begin position="193"/>
        <end position="230"/>
    </location>
</feature>
<evidence type="ECO:0000256" key="2">
    <source>
        <dbReference type="SAM" id="MobiDB-lite"/>
    </source>
</evidence>
<comment type="caution">
    <text evidence="4">The sequence shown here is derived from an EMBL/GenBank/DDBJ whole genome shotgun (WGS) entry which is preliminary data.</text>
</comment>
<accession>A0A927K684</accession>
<name>A0A927K684_9ACTN</name>
<dbReference type="Proteomes" id="UP000616839">
    <property type="component" value="Unassembled WGS sequence"/>
</dbReference>
<evidence type="ECO:0000313" key="5">
    <source>
        <dbReference type="Proteomes" id="UP000616839"/>
    </source>
</evidence>
<dbReference type="Pfam" id="PF05901">
    <property type="entry name" value="Excalibur"/>
    <property type="match status" value="1"/>
</dbReference>
<gene>
    <name evidence="4" type="ORF">IE331_13210</name>
</gene>
<evidence type="ECO:0000313" key="4">
    <source>
        <dbReference type="EMBL" id="MBD8870588.1"/>
    </source>
</evidence>
<feature type="coiled-coil region" evidence="1">
    <location>
        <begin position="91"/>
        <end position="143"/>
    </location>
</feature>
<protein>
    <submittedName>
        <fullName evidence="4">Excalibur calcium-binding domain-containing protein</fullName>
    </submittedName>
</protein>
<dbReference type="SMART" id="SM00894">
    <property type="entry name" value="Excalibur"/>
    <property type="match status" value="1"/>
</dbReference>
<dbReference type="AlphaFoldDB" id="A0A927K684"/>
<feature type="region of interest" description="Disordered" evidence="2">
    <location>
        <begin position="168"/>
        <end position="193"/>
    </location>
</feature>
<dbReference type="EMBL" id="JACYXZ010000003">
    <property type="protein sequence ID" value="MBD8870588.1"/>
    <property type="molecule type" value="Genomic_DNA"/>
</dbReference>
<reference evidence="4" key="1">
    <citation type="submission" date="2020-09" db="EMBL/GenBank/DDBJ databases">
        <title>Nocardioides sp. strain MJB4 16S ribosomal RNA gene Genome sequencing and assembly.</title>
        <authorList>
            <person name="Kim I."/>
        </authorList>
    </citation>
    <scope>NUCLEOTIDE SEQUENCE</scope>
    <source>
        <strain evidence="4">MJB4</strain>
    </source>
</reference>
<keyword evidence="5" id="KW-1185">Reference proteome</keyword>
<organism evidence="4 5">
    <name type="scientific">Nocardioides donggukensis</name>
    <dbReference type="NCBI Taxonomy" id="2774019"/>
    <lineage>
        <taxon>Bacteria</taxon>
        <taxon>Bacillati</taxon>
        <taxon>Actinomycetota</taxon>
        <taxon>Actinomycetes</taxon>
        <taxon>Propionibacteriales</taxon>
        <taxon>Nocardioidaceae</taxon>
        <taxon>Nocardioides</taxon>
    </lineage>
</organism>